<accession>A0ABD6N2P9</accession>
<dbReference type="PANTHER" id="PTHR33606:SF3">
    <property type="entry name" value="PROTEIN YCII"/>
    <property type="match status" value="1"/>
</dbReference>
<dbReference type="InterPro" id="IPR011008">
    <property type="entry name" value="Dimeric_a/b-barrel"/>
</dbReference>
<dbReference type="Proteomes" id="UP000704738">
    <property type="component" value="Unassembled WGS sequence"/>
</dbReference>
<dbReference type="Gene3D" id="3.30.70.1060">
    <property type="entry name" value="Dimeric alpha+beta barrel"/>
    <property type="match status" value="1"/>
</dbReference>
<dbReference type="EMBL" id="QJRE01000096">
    <property type="protein sequence ID" value="NWL45596.1"/>
    <property type="molecule type" value="Genomic_DNA"/>
</dbReference>
<evidence type="ECO:0000313" key="4">
    <source>
        <dbReference type="Proteomes" id="UP000704738"/>
    </source>
</evidence>
<dbReference type="InterPro" id="IPR051807">
    <property type="entry name" value="Sec-metab_biosynth-assoc"/>
</dbReference>
<evidence type="ECO:0000313" key="3">
    <source>
        <dbReference type="EMBL" id="NWL45596.1"/>
    </source>
</evidence>
<organism evidence="3 4">
    <name type="scientific">Pseudomonas hunanensis</name>
    <dbReference type="NCBI Taxonomy" id="1247546"/>
    <lineage>
        <taxon>Bacteria</taxon>
        <taxon>Pseudomonadati</taxon>
        <taxon>Pseudomonadota</taxon>
        <taxon>Gammaproteobacteria</taxon>
        <taxon>Pseudomonadales</taxon>
        <taxon>Pseudomonadaceae</taxon>
        <taxon>Pseudomonas</taxon>
    </lineage>
</organism>
<evidence type="ECO:0000259" key="2">
    <source>
        <dbReference type="Pfam" id="PF03795"/>
    </source>
</evidence>
<reference evidence="3 4" key="1">
    <citation type="submission" date="2018-06" db="EMBL/GenBank/DDBJ databases">
        <title>Bacteria isolated from soil of Wuhan.</title>
        <authorList>
            <person name="Xiang W."/>
            <person name="Huang C."/>
        </authorList>
    </citation>
    <scope>NUCLEOTIDE SEQUENCE [LARGE SCALE GENOMIC DNA]</scope>
    <source>
        <strain evidence="4">xwS4</strain>
    </source>
</reference>
<name>A0ABD6N2P9_9PSED</name>
<comment type="similarity">
    <text evidence="1">Belongs to the YciI family.</text>
</comment>
<comment type="caution">
    <text evidence="3">The sequence shown here is derived from an EMBL/GenBank/DDBJ whole genome shotgun (WGS) entry which is preliminary data.</text>
</comment>
<dbReference type="InterPro" id="IPR005545">
    <property type="entry name" value="YCII"/>
</dbReference>
<dbReference type="PANTHER" id="PTHR33606">
    <property type="entry name" value="PROTEIN YCII"/>
    <property type="match status" value="1"/>
</dbReference>
<evidence type="ECO:0000256" key="1">
    <source>
        <dbReference type="ARBA" id="ARBA00007689"/>
    </source>
</evidence>
<dbReference type="SUPFAM" id="SSF54909">
    <property type="entry name" value="Dimeric alpha+beta barrel"/>
    <property type="match status" value="1"/>
</dbReference>
<dbReference type="AlphaFoldDB" id="A0ABD6N2P9"/>
<proteinExistence type="inferred from homology"/>
<gene>
    <name evidence="3" type="ORF">DM819_06865</name>
</gene>
<feature type="domain" description="YCII-related" evidence="2">
    <location>
        <begin position="12"/>
        <end position="97"/>
    </location>
</feature>
<dbReference type="Pfam" id="PF03795">
    <property type="entry name" value="YCII"/>
    <property type="match status" value="1"/>
</dbReference>
<sequence>MQIPVNNNRCSMLYVIYCKDNPSTPTRRDEFYDAHRAYLKSATIKILIAGPYTSVDSDKKIGSMLVVEAETLEQALQFQRNDPFALNGVWSEVSVNPYLKSIDQR</sequence>
<protein>
    <recommendedName>
        <fullName evidence="2">YCII-related domain-containing protein</fullName>
    </recommendedName>
</protein>